<keyword evidence="1" id="KW-0175">Coiled coil</keyword>
<keyword evidence="3" id="KW-1133">Transmembrane helix</keyword>
<keyword evidence="3" id="KW-0812">Transmembrane</keyword>
<feature type="coiled-coil region" evidence="1">
    <location>
        <begin position="74"/>
        <end position="101"/>
    </location>
</feature>
<evidence type="ECO:0000256" key="3">
    <source>
        <dbReference type="SAM" id="Phobius"/>
    </source>
</evidence>
<accession>A0ABR7MMD9</accession>
<dbReference type="EMBL" id="JACSCY010000010">
    <property type="protein sequence ID" value="MBC6611905.1"/>
    <property type="molecule type" value="Genomic_DNA"/>
</dbReference>
<sequence>MKQLLLLLKTRKAALKRLLDALRAGALFLGRYRKCLAGLLAGAMLAVIFYAGLQPGIQQRVAQHAQEVVRRQKKEQADERIAELTQQVTEARLQKELLTLTSTPAVQTLPATPESTPTEMSPKQASPAPTARPEPTRLTQLAGPVPTLASSLSRPVWQALLLVTLTAALTAGGSAWWQYRHEPDKAPVPQVIESEILNALLKLEAHQQMQKRLGMAPRQIKRFNSRARVQHSQLCALVRNNTQAPDGQPVTSTLPKLFLFPVTCQLQAFQLLLLLEEIRQQPGAPLPINRTEFTQRLRKEYAQHDELTAARKQAAQQSIFNKGLVADVEFIALNQQVEVSLLEQLYEMNVGLLA</sequence>
<evidence type="ECO:0000256" key="2">
    <source>
        <dbReference type="SAM" id="MobiDB-lite"/>
    </source>
</evidence>
<comment type="caution">
    <text evidence="4">The sequence shown here is derived from an EMBL/GenBank/DDBJ whole genome shotgun (WGS) entry which is preliminary data.</text>
</comment>
<keyword evidence="5" id="KW-1185">Reference proteome</keyword>
<reference evidence="4 5" key="1">
    <citation type="submission" date="2020-08" db="EMBL/GenBank/DDBJ databases">
        <title>Hymenobacter sp.</title>
        <authorList>
            <person name="Kim M.K."/>
        </authorList>
    </citation>
    <scope>NUCLEOTIDE SEQUENCE [LARGE SCALE GENOMIC DNA]</scope>
    <source>
        <strain evidence="4 5">BT507</strain>
    </source>
</reference>
<evidence type="ECO:0000313" key="4">
    <source>
        <dbReference type="EMBL" id="MBC6611905.1"/>
    </source>
</evidence>
<keyword evidence="3" id="KW-0472">Membrane</keyword>
<feature type="transmembrane region" description="Helical" evidence="3">
    <location>
        <begin position="36"/>
        <end position="53"/>
    </location>
</feature>
<organism evidence="4 5">
    <name type="scientific">Hymenobacter citatus</name>
    <dbReference type="NCBI Taxonomy" id="2763506"/>
    <lineage>
        <taxon>Bacteria</taxon>
        <taxon>Pseudomonadati</taxon>
        <taxon>Bacteroidota</taxon>
        <taxon>Cytophagia</taxon>
        <taxon>Cytophagales</taxon>
        <taxon>Hymenobacteraceae</taxon>
        <taxon>Hymenobacter</taxon>
    </lineage>
</organism>
<evidence type="ECO:0000256" key="1">
    <source>
        <dbReference type="SAM" id="Coils"/>
    </source>
</evidence>
<proteinExistence type="predicted"/>
<evidence type="ECO:0000313" key="5">
    <source>
        <dbReference type="Proteomes" id="UP000622017"/>
    </source>
</evidence>
<gene>
    <name evidence="4" type="ORF">H8B15_13305</name>
</gene>
<feature type="region of interest" description="Disordered" evidence="2">
    <location>
        <begin position="104"/>
        <end position="138"/>
    </location>
</feature>
<protein>
    <submittedName>
        <fullName evidence="4">Uncharacterized protein</fullName>
    </submittedName>
</protein>
<dbReference type="Proteomes" id="UP000622017">
    <property type="component" value="Unassembled WGS sequence"/>
</dbReference>
<feature type="compositionally biased region" description="Polar residues" evidence="2">
    <location>
        <begin position="104"/>
        <end position="124"/>
    </location>
</feature>
<name>A0ABR7MMD9_9BACT</name>